<protein>
    <recommendedName>
        <fullName evidence="4">Transcriptional regulator</fullName>
    </recommendedName>
</protein>
<gene>
    <name evidence="2" type="ORF">SAMN06273567_110131</name>
</gene>
<keyword evidence="3" id="KW-1185">Reference proteome</keyword>
<dbReference type="RefSeq" id="WP_142460372.1">
    <property type="nucleotide sequence ID" value="NZ_FXTJ01000010.1"/>
</dbReference>
<evidence type="ECO:0000256" key="1">
    <source>
        <dbReference type="SAM" id="MobiDB-lite"/>
    </source>
</evidence>
<dbReference type="Gene3D" id="1.25.40.10">
    <property type="entry name" value="Tetratricopeptide repeat domain"/>
    <property type="match status" value="1"/>
</dbReference>
<evidence type="ECO:0008006" key="4">
    <source>
        <dbReference type="Google" id="ProtNLM"/>
    </source>
</evidence>
<feature type="region of interest" description="Disordered" evidence="1">
    <location>
        <begin position="471"/>
        <end position="493"/>
    </location>
</feature>
<dbReference type="AlphaFoldDB" id="A0A521FL83"/>
<feature type="compositionally biased region" description="Basic and acidic residues" evidence="1">
    <location>
        <begin position="336"/>
        <end position="351"/>
    </location>
</feature>
<feature type="region of interest" description="Disordered" evidence="1">
    <location>
        <begin position="334"/>
        <end position="353"/>
    </location>
</feature>
<evidence type="ECO:0000313" key="2">
    <source>
        <dbReference type="EMBL" id="SMO96889.1"/>
    </source>
</evidence>
<dbReference type="Proteomes" id="UP000317484">
    <property type="component" value="Unassembled WGS sequence"/>
</dbReference>
<dbReference type="InterPro" id="IPR011990">
    <property type="entry name" value="TPR-like_helical_dom_sf"/>
</dbReference>
<dbReference type="EMBL" id="FXTJ01000010">
    <property type="protein sequence ID" value="SMO96889.1"/>
    <property type="molecule type" value="Genomic_DNA"/>
</dbReference>
<accession>A0A521FL83</accession>
<organism evidence="2 3">
    <name type="scientific">Geodermatophilus aquaeductus</name>
    <dbReference type="NCBI Taxonomy" id="1564161"/>
    <lineage>
        <taxon>Bacteria</taxon>
        <taxon>Bacillati</taxon>
        <taxon>Actinomycetota</taxon>
        <taxon>Actinomycetes</taxon>
        <taxon>Geodermatophilales</taxon>
        <taxon>Geodermatophilaceae</taxon>
        <taxon>Geodermatophilus</taxon>
    </lineage>
</organism>
<proteinExistence type="predicted"/>
<sequence>MDDDAGPGAVERARAAAARGDWQQAFDLLVGADADGSLDPGDLPLLGEVAYAAGHLDVTIEAWERAHAAGMRSGNPVAAAGAAVRVAMHLLFDTALMAPVRGWLARAEALLPEGGQTPAHAWLGVVRAYERMLTGDAPGARPWARQAIEVGSACDPAACAIGRVAEARLLILDGDVQQGLALLDRAGLATVSGDLDPLSTGVVYCELVCALQGLAQYDVAEQWTEAMERWCRTNAIGSLHGRCRVHRAEILRLRGSCDDAEAEVLTACEELRPYLRRELGWPLDELGRIRLHKGDVAGAEEALLAAHRAGWDPEPGLALVRLAQGDVATAAASVRDALERPSRVPSKERPPDTALQRAPLLGAQVEIEIVAGDLGRARSAAAELEATAARFGTNALAADAALARGRVRLADGDPGGAEESLSRAVSLWNEVGAPYEAARARMDLAEACAAGGAGHRAGLERDAARRILEGIRGSPAPDPPVDAAGPGPRDEQPVERVSVFHREGDYWSVVFGGRSVLVRDLKGMRYLARLLADPGREHHVLDLVAAERSPGAPGTGSAAPLAPGDAGEVLDAQAKAAYRRRLAEIDDDLEQAHASGDAQRATQADTERDFLLRELAGAYGLGGRHRRAASTSERARAAVTRAVRQAMARIAEHHPPLGEHLDRTIRTGTYCAYLPDPRAPAGWRS</sequence>
<evidence type="ECO:0000313" key="3">
    <source>
        <dbReference type="Proteomes" id="UP000317484"/>
    </source>
</evidence>
<name>A0A521FL83_9ACTN</name>
<reference evidence="2 3" key="1">
    <citation type="submission" date="2017-05" db="EMBL/GenBank/DDBJ databases">
        <authorList>
            <person name="Varghese N."/>
            <person name="Submissions S."/>
        </authorList>
    </citation>
    <scope>NUCLEOTIDE SEQUENCE [LARGE SCALE GENOMIC DNA]</scope>
    <source>
        <strain evidence="2 3">DSM 46834</strain>
    </source>
</reference>